<evidence type="ECO:0000313" key="1">
    <source>
        <dbReference type="EMBL" id="JAD59747.1"/>
    </source>
</evidence>
<reference evidence="1" key="1">
    <citation type="submission" date="2014-09" db="EMBL/GenBank/DDBJ databases">
        <authorList>
            <person name="Magalhaes I.L.F."/>
            <person name="Oliveira U."/>
            <person name="Santos F.R."/>
            <person name="Vidigal T.H.D.A."/>
            <person name="Brescovit A.D."/>
            <person name="Santos A.J."/>
        </authorList>
    </citation>
    <scope>NUCLEOTIDE SEQUENCE</scope>
    <source>
        <tissue evidence="1">Shoot tissue taken approximately 20 cm above the soil surface</tissue>
    </source>
</reference>
<protein>
    <submittedName>
        <fullName evidence="1">Uncharacterized protein</fullName>
    </submittedName>
</protein>
<dbReference type="EMBL" id="GBRH01238148">
    <property type="protein sequence ID" value="JAD59747.1"/>
    <property type="molecule type" value="Transcribed_RNA"/>
</dbReference>
<name>A0A0A9BKE1_ARUDO</name>
<sequence length="12" mass="1371">MNQILSSKYCAL</sequence>
<organism evidence="1">
    <name type="scientific">Arundo donax</name>
    <name type="common">Giant reed</name>
    <name type="synonym">Donax arundinaceus</name>
    <dbReference type="NCBI Taxonomy" id="35708"/>
    <lineage>
        <taxon>Eukaryota</taxon>
        <taxon>Viridiplantae</taxon>
        <taxon>Streptophyta</taxon>
        <taxon>Embryophyta</taxon>
        <taxon>Tracheophyta</taxon>
        <taxon>Spermatophyta</taxon>
        <taxon>Magnoliopsida</taxon>
        <taxon>Liliopsida</taxon>
        <taxon>Poales</taxon>
        <taxon>Poaceae</taxon>
        <taxon>PACMAD clade</taxon>
        <taxon>Arundinoideae</taxon>
        <taxon>Arundineae</taxon>
        <taxon>Arundo</taxon>
    </lineage>
</organism>
<proteinExistence type="predicted"/>
<accession>A0A0A9BKE1</accession>
<reference evidence="1" key="2">
    <citation type="journal article" date="2015" name="Data Brief">
        <title>Shoot transcriptome of the giant reed, Arundo donax.</title>
        <authorList>
            <person name="Barrero R.A."/>
            <person name="Guerrero F.D."/>
            <person name="Moolhuijzen P."/>
            <person name="Goolsby J.A."/>
            <person name="Tidwell J."/>
            <person name="Bellgard S.E."/>
            <person name="Bellgard M.I."/>
        </authorList>
    </citation>
    <scope>NUCLEOTIDE SEQUENCE</scope>
    <source>
        <tissue evidence="1">Shoot tissue taken approximately 20 cm above the soil surface</tissue>
    </source>
</reference>